<feature type="compositionally biased region" description="Basic and acidic residues" evidence="1">
    <location>
        <begin position="58"/>
        <end position="69"/>
    </location>
</feature>
<feature type="region of interest" description="Disordered" evidence="1">
    <location>
        <begin position="58"/>
        <end position="84"/>
    </location>
</feature>
<evidence type="ECO:0000256" key="2">
    <source>
        <dbReference type="SAM" id="Phobius"/>
    </source>
</evidence>
<keyword evidence="4" id="KW-1185">Reference proteome</keyword>
<keyword evidence="2" id="KW-0472">Membrane</keyword>
<feature type="compositionally biased region" description="Basic and acidic residues" evidence="1">
    <location>
        <begin position="721"/>
        <end position="733"/>
    </location>
</feature>
<feature type="transmembrane region" description="Helical" evidence="2">
    <location>
        <begin position="102"/>
        <end position="126"/>
    </location>
</feature>
<name>A0AB34JGY8_PRYPA</name>
<feature type="region of interest" description="Disordered" evidence="1">
    <location>
        <begin position="265"/>
        <end position="345"/>
    </location>
</feature>
<dbReference type="EMBL" id="JBGBPQ010000008">
    <property type="protein sequence ID" value="KAL1520527.1"/>
    <property type="molecule type" value="Genomic_DNA"/>
</dbReference>
<dbReference type="AlphaFoldDB" id="A0AB34JGY8"/>
<evidence type="ECO:0000313" key="3">
    <source>
        <dbReference type="EMBL" id="KAL1520527.1"/>
    </source>
</evidence>
<comment type="caution">
    <text evidence="3">The sequence shown here is derived from an EMBL/GenBank/DDBJ whole genome shotgun (WGS) entry which is preliminary data.</text>
</comment>
<keyword evidence="2" id="KW-1133">Transmembrane helix</keyword>
<dbReference type="Proteomes" id="UP001515480">
    <property type="component" value="Unassembled WGS sequence"/>
</dbReference>
<gene>
    <name evidence="3" type="ORF">AB1Y20_022104</name>
</gene>
<feature type="region of interest" description="Disordered" evidence="1">
    <location>
        <begin position="817"/>
        <end position="862"/>
    </location>
</feature>
<evidence type="ECO:0000256" key="1">
    <source>
        <dbReference type="SAM" id="MobiDB-lite"/>
    </source>
</evidence>
<accession>A0AB34JGY8</accession>
<sequence length="908" mass="99405">MRTSDEERTRTGLHDRVVELCTCCDPARLFRLALPAMVLEPGQTSPLAFRKLHDAEHGRSTDDRFDPAHGDGSWDLGPPQPSLSRPRLSFSERIRRMAGSTALTWCSIAVAALLVVLSLLLAVTLLSSSNSSPPPLPPGAVYAERITMEMALEVKSATWIDESRFRNRLAEFVDVDPEAVTLVREYLHSPDSCGWLDAARCSALSEDGHHTLLLVVTAVVPSSRSGSHALPLLNDLSKSAELATVILGERVLLLHTPGTSTVVLPAPLPPPPLPPAGPPPRLPPPPSPPVPPLPTPPPSRPPPPSLPPSPCNPPPVTPRPLLPQPLSPAPPAPPTPFSPPYSPTRDEIDFELEAEGDLEDLNLEALYKRLAALYGIDEETLKQYLQVEVSTSASGHKRSRRALAEWHHVLETEEETGALIGSTRHSDDASAQLEDGNKPAVLREKRREVRRANVVVQTRLVLPPDLAETAMEHFQEEINKEGASATESVLNLPILSSSIDLREPAFVTKHASNVSHHLNLGLPFLRWWHSSHSAPPPAPFPPPANAIPAEPPSFLNDADGFSVLDAAVLLLRVALVVCVVAVIYWACARVDPRAYKLLSIPEREPREKDPAVCVCSRSSSINSSTDTVHAKAEAPHLNSVPIDLDAADCPSPSAQARAPDQSRDSSPPSPARKPLNRTPQGSPSREPLNRTPQGSPSREPLNRTPQGSPSRVMSEPSICDTHTREVKRSMSFEAESKMPKFDAERAKGWEMRRMEIREQLEVEGNRLPSSIVAATERLENIRAQQTWILENMKSSLRADLREMFLADRQKALASFTNSPMSSNSLDGTIRRSMSQPSINFTSPTSASSDEYGLRRSKSQGDLQARLVRSPSRKRVFKKMKSLTRAASNLKKKFIRQKTHRSTSIELAA</sequence>
<reference evidence="3 4" key="1">
    <citation type="journal article" date="2024" name="Science">
        <title>Giant polyketide synthase enzymes in the biosynthesis of giant marine polyether toxins.</title>
        <authorList>
            <person name="Fallon T.R."/>
            <person name="Shende V.V."/>
            <person name="Wierzbicki I.H."/>
            <person name="Pendleton A.L."/>
            <person name="Watervoot N.F."/>
            <person name="Auber R.P."/>
            <person name="Gonzalez D.J."/>
            <person name="Wisecaver J.H."/>
            <person name="Moore B.S."/>
        </authorList>
    </citation>
    <scope>NUCLEOTIDE SEQUENCE [LARGE SCALE GENOMIC DNA]</scope>
    <source>
        <strain evidence="3 4">12B1</strain>
    </source>
</reference>
<feature type="compositionally biased region" description="Polar residues" evidence="1">
    <location>
        <begin position="817"/>
        <end position="848"/>
    </location>
</feature>
<feature type="region of interest" description="Disordered" evidence="1">
    <location>
        <begin position="642"/>
        <end position="733"/>
    </location>
</feature>
<proteinExistence type="predicted"/>
<protein>
    <submittedName>
        <fullName evidence="3">Uncharacterized protein</fullName>
    </submittedName>
</protein>
<organism evidence="3 4">
    <name type="scientific">Prymnesium parvum</name>
    <name type="common">Toxic golden alga</name>
    <dbReference type="NCBI Taxonomy" id="97485"/>
    <lineage>
        <taxon>Eukaryota</taxon>
        <taxon>Haptista</taxon>
        <taxon>Haptophyta</taxon>
        <taxon>Prymnesiophyceae</taxon>
        <taxon>Prymnesiales</taxon>
        <taxon>Prymnesiaceae</taxon>
        <taxon>Prymnesium</taxon>
    </lineage>
</organism>
<feature type="compositionally biased region" description="Pro residues" evidence="1">
    <location>
        <begin position="266"/>
        <end position="342"/>
    </location>
</feature>
<keyword evidence="2" id="KW-0812">Transmembrane</keyword>
<evidence type="ECO:0000313" key="4">
    <source>
        <dbReference type="Proteomes" id="UP001515480"/>
    </source>
</evidence>